<name>A0ABN4U324_9ACTN</name>
<accession>A0ABN4U324</accession>
<protein>
    <recommendedName>
        <fullName evidence="4">HTH lacI-type domain-containing protein</fullName>
    </recommendedName>
</protein>
<keyword evidence="1" id="KW-0805">Transcription regulation</keyword>
<dbReference type="SUPFAM" id="SSF53822">
    <property type="entry name" value="Periplasmic binding protein-like I"/>
    <property type="match status" value="1"/>
</dbReference>
<evidence type="ECO:0000256" key="1">
    <source>
        <dbReference type="ARBA" id="ARBA00023015"/>
    </source>
</evidence>
<dbReference type="InterPro" id="IPR046335">
    <property type="entry name" value="LacI/GalR-like_sensor"/>
</dbReference>
<dbReference type="SMART" id="SM00354">
    <property type="entry name" value="HTH_LACI"/>
    <property type="match status" value="1"/>
</dbReference>
<evidence type="ECO:0000256" key="3">
    <source>
        <dbReference type="ARBA" id="ARBA00023163"/>
    </source>
</evidence>
<dbReference type="RefSeq" id="WP_071001087.1">
    <property type="nucleotide sequence ID" value="NZ_CP014352.1"/>
</dbReference>
<dbReference type="CDD" id="cd01392">
    <property type="entry name" value="HTH_LacI"/>
    <property type="match status" value="1"/>
</dbReference>
<dbReference type="Gene3D" id="1.10.260.40">
    <property type="entry name" value="lambda repressor-like DNA-binding domains"/>
    <property type="match status" value="1"/>
</dbReference>
<keyword evidence="3" id="KW-0804">Transcription</keyword>
<keyword evidence="2" id="KW-0238">DNA-binding</keyword>
<dbReference type="Proteomes" id="UP000178666">
    <property type="component" value="Chromosome"/>
</dbReference>
<sequence>MATAPVGGERAAPTLDDVARQAGVSRATVSRALSGHSAVRPETRRSVQAAARQIGYVLNQTARSLATRHAGAVGVLIPEPDERVFTDPFFSRIFRGAMSAFAGTDTHVLLGITNSSTPGWGPSGQNPMDLLGSGRLDGAVIVSHHEAATSALAEVAAQPVPVVFVGDPQVPGAPFVDLRNREAARIATRRLIEQGRTRLAMVCGPADMHAARERRAGFLEELAAHGLEPVAQVVGDFTMQTGRRATADFLAGRPGIDGIFAASDLTAWGALQALSEAGLQVPEDVALVGFDDSPVAEAVTPALTTMTNPAETLARTAATMLRDLIDGRSPAHRQVLVSSDLVVRRSA</sequence>
<dbReference type="PRINTS" id="PR00036">
    <property type="entry name" value="HTHLACI"/>
</dbReference>
<dbReference type="EMBL" id="CP015970">
    <property type="protein sequence ID" value="AOZ45924.1"/>
    <property type="molecule type" value="Genomic_DNA"/>
</dbReference>
<evidence type="ECO:0000259" key="4">
    <source>
        <dbReference type="PROSITE" id="PS50932"/>
    </source>
</evidence>
<dbReference type="CDD" id="cd06267">
    <property type="entry name" value="PBP1_LacI_sugar_binding-like"/>
    <property type="match status" value="1"/>
</dbReference>
<dbReference type="PROSITE" id="PS50932">
    <property type="entry name" value="HTH_LACI_2"/>
    <property type="match status" value="1"/>
</dbReference>
<evidence type="ECO:0000313" key="5">
    <source>
        <dbReference type="EMBL" id="AOZ45924.1"/>
    </source>
</evidence>
<dbReference type="InterPro" id="IPR028082">
    <property type="entry name" value="Peripla_BP_I"/>
</dbReference>
<dbReference type="PANTHER" id="PTHR30146">
    <property type="entry name" value="LACI-RELATED TRANSCRIPTIONAL REPRESSOR"/>
    <property type="match status" value="1"/>
</dbReference>
<dbReference type="Pfam" id="PF00356">
    <property type="entry name" value="LacI"/>
    <property type="match status" value="1"/>
</dbReference>
<keyword evidence="6" id="KW-1185">Reference proteome</keyword>
<dbReference type="Pfam" id="PF13377">
    <property type="entry name" value="Peripla_BP_3"/>
    <property type="match status" value="1"/>
</dbReference>
<dbReference type="SUPFAM" id="SSF47413">
    <property type="entry name" value="lambda repressor-like DNA-binding domains"/>
    <property type="match status" value="1"/>
</dbReference>
<dbReference type="InterPro" id="IPR010982">
    <property type="entry name" value="Lambda_DNA-bd_dom_sf"/>
</dbReference>
<organism evidence="5 6">
    <name type="scientific">Acidipropionibacterium acidipropionici</name>
    <dbReference type="NCBI Taxonomy" id="1748"/>
    <lineage>
        <taxon>Bacteria</taxon>
        <taxon>Bacillati</taxon>
        <taxon>Actinomycetota</taxon>
        <taxon>Actinomycetes</taxon>
        <taxon>Propionibacteriales</taxon>
        <taxon>Propionibacteriaceae</taxon>
        <taxon>Acidipropionibacterium</taxon>
    </lineage>
</organism>
<evidence type="ECO:0000256" key="2">
    <source>
        <dbReference type="ARBA" id="ARBA00023125"/>
    </source>
</evidence>
<proteinExistence type="predicted"/>
<dbReference type="PANTHER" id="PTHR30146:SF109">
    <property type="entry name" value="HTH-TYPE TRANSCRIPTIONAL REGULATOR GALS"/>
    <property type="match status" value="1"/>
</dbReference>
<dbReference type="PROSITE" id="PS00356">
    <property type="entry name" value="HTH_LACI_1"/>
    <property type="match status" value="1"/>
</dbReference>
<gene>
    <name evidence="5" type="ORF">A8L58_03455</name>
</gene>
<feature type="domain" description="HTH lacI-type" evidence="4">
    <location>
        <begin position="13"/>
        <end position="67"/>
    </location>
</feature>
<reference evidence="5 6" key="1">
    <citation type="journal article" date="2016" name="Plant Dis.">
        <title>Improved production of propionic acid using genome shuffling.</title>
        <authorList>
            <person name="Luna-Flores C.H."/>
            <person name="Palfreyman R.W."/>
            <person name="Kromer J.O."/>
            <person name="Nielsen L.K."/>
            <person name="Marcellin E."/>
        </authorList>
    </citation>
    <scope>NUCLEOTIDE SEQUENCE [LARGE SCALE GENOMIC DNA]</scope>
    <source>
        <strain evidence="5 6">F3E8</strain>
    </source>
</reference>
<dbReference type="Gene3D" id="3.40.50.2300">
    <property type="match status" value="2"/>
</dbReference>
<dbReference type="InterPro" id="IPR000843">
    <property type="entry name" value="HTH_LacI"/>
</dbReference>
<evidence type="ECO:0000313" key="6">
    <source>
        <dbReference type="Proteomes" id="UP000178666"/>
    </source>
</evidence>